<proteinExistence type="predicted"/>
<evidence type="ECO:0000259" key="4">
    <source>
        <dbReference type="SMART" id="SM00796"/>
    </source>
</evidence>
<dbReference type="EMBL" id="CP003923">
    <property type="protein sequence ID" value="AIC92809.1"/>
    <property type="molecule type" value="Genomic_DNA"/>
</dbReference>
<reference evidence="5 6" key="1">
    <citation type="journal article" date="2014" name="Gene">
        <title>A comparative genomic analysis of the alkalitolerant soil bacterium Bacillus lehensis G1.</title>
        <authorList>
            <person name="Noor Y.M."/>
            <person name="Samsulrizal N.H."/>
            <person name="Jema'on N.A."/>
            <person name="Low K.O."/>
            <person name="Ramli A.N."/>
            <person name="Alias N.I."/>
            <person name="Damis S.I."/>
            <person name="Fuzi S.F."/>
            <person name="Isa M.N."/>
            <person name="Murad A.M."/>
            <person name="Raih M.F."/>
            <person name="Bakar F.D."/>
            <person name="Najimudin N."/>
            <person name="Mahadi N.M."/>
            <person name="Illias R.M."/>
        </authorList>
    </citation>
    <scope>NUCLEOTIDE SEQUENCE [LARGE SCALE GENOMIC DNA]</scope>
    <source>
        <strain evidence="5 6">G1</strain>
    </source>
</reference>
<dbReference type="GO" id="GO:0016787">
    <property type="term" value="F:hydrolase activity"/>
    <property type="evidence" value="ECO:0007669"/>
    <property type="project" value="UniProtKB-KW"/>
</dbReference>
<sequence length="237" mass="25804">MEETPYFYSLSETSVTVNLGNSVSPTVQARVQQLLTNLNHEPFPGYQESVPSYIGLTVFYDPMKVETAAGSVATEVKAILKERVNQLGNQAIEQSGNRVTIPVCYDIEYGPDLNDVATKNGLSKEEVIQIHTSGDYLVYMIGFAPGFPFLGGMDERIATPRHAQPRTEIPAGSVGIAGSQTGVYPISTPGGWQLIGQTPLTLFSASREVPSLLCAGDHVTFKQITKEEFLQMKEGEQ</sequence>
<dbReference type="AlphaFoldDB" id="A0A060LYC5"/>
<dbReference type="PANTHER" id="PTHR34698:SF2">
    <property type="entry name" value="5-OXOPROLINASE SUBUNIT B"/>
    <property type="match status" value="1"/>
</dbReference>
<keyword evidence="2 5" id="KW-0378">Hydrolase</keyword>
<dbReference type="PANTHER" id="PTHR34698">
    <property type="entry name" value="5-OXOPROLINASE SUBUNIT B"/>
    <property type="match status" value="1"/>
</dbReference>
<dbReference type="GO" id="GO:0005524">
    <property type="term" value="F:ATP binding"/>
    <property type="evidence" value="ECO:0007669"/>
    <property type="project" value="UniProtKB-KW"/>
</dbReference>
<dbReference type="Gene3D" id="2.40.100.10">
    <property type="entry name" value="Cyclophilin-like"/>
    <property type="match status" value="1"/>
</dbReference>
<dbReference type="OrthoDB" id="9778567at2"/>
<evidence type="ECO:0000256" key="3">
    <source>
        <dbReference type="ARBA" id="ARBA00022840"/>
    </source>
</evidence>
<keyword evidence="3" id="KW-0067">ATP-binding</keyword>
<gene>
    <name evidence="5" type="ORF">BleG1_0201</name>
</gene>
<name>A0A060LYC5_9BACI</name>
<dbReference type="NCBIfam" id="TIGR00370">
    <property type="entry name" value="5-oxoprolinase subunit PxpB"/>
    <property type="match status" value="1"/>
</dbReference>
<dbReference type="eggNOG" id="COG2049">
    <property type="taxonomic scope" value="Bacteria"/>
</dbReference>
<dbReference type="STRING" id="1246626.BleG1_0201"/>
<dbReference type="PATRIC" id="fig|1246626.3.peg.183"/>
<organism evidence="5 6">
    <name type="scientific">Shouchella lehensis G1</name>
    <dbReference type="NCBI Taxonomy" id="1246626"/>
    <lineage>
        <taxon>Bacteria</taxon>
        <taxon>Bacillati</taxon>
        <taxon>Bacillota</taxon>
        <taxon>Bacilli</taxon>
        <taxon>Bacillales</taxon>
        <taxon>Bacillaceae</taxon>
        <taxon>Shouchella</taxon>
    </lineage>
</organism>
<dbReference type="SUPFAM" id="SSF160467">
    <property type="entry name" value="PH0987 N-terminal domain-like"/>
    <property type="match status" value="1"/>
</dbReference>
<accession>A0A060LYC5</accession>
<dbReference type="InterPro" id="IPR010016">
    <property type="entry name" value="PxpB"/>
</dbReference>
<evidence type="ECO:0000256" key="1">
    <source>
        <dbReference type="ARBA" id="ARBA00022741"/>
    </source>
</evidence>
<dbReference type="RefSeq" id="WP_038476105.1">
    <property type="nucleotide sequence ID" value="NZ_CP003923.1"/>
</dbReference>
<dbReference type="HOGENOM" id="CLU_020207_1_0_9"/>
<evidence type="ECO:0000313" key="5">
    <source>
        <dbReference type="EMBL" id="AIC92809.1"/>
    </source>
</evidence>
<evidence type="ECO:0000256" key="2">
    <source>
        <dbReference type="ARBA" id="ARBA00022801"/>
    </source>
</evidence>
<evidence type="ECO:0000313" key="6">
    <source>
        <dbReference type="Proteomes" id="UP000027142"/>
    </source>
</evidence>
<keyword evidence="1" id="KW-0547">Nucleotide-binding</keyword>
<dbReference type="Gene3D" id="3.30.1360.40">
    <property type="match status" value="1"/>
</dbReference>
<dbReference type="Pfam" id="PF02682">
    <property type="entry name" value="CT_C_D"/>
    <property type="match status" value="1"/>
</dbReference>
<keyword evidence="6" id="KW-1185">Reference proteome</keyword>
<dbReference type="KEGG" id="ble:BleG1_0201"/>
<dbReference type="SMART" id="SM00796">
    <property type="entry name" value="AHS1"/>
    <property type="match status" value="1"/>
</dbReference>
<protein>
    <submittedName>
        <fullName evidence="5">Allophanate hydrolase subunit 1</fullName>
    </submittedName>
</protein>
<dbReference type="SUPFAM" id="SSF50891">
    <property type="entry name" value="Cyclophilin-like"/>
    <property type="match status" value="1"/>
</dbReference>
<feature type="domain" description="Carboxyltransferase" evidence="4">
    <location>
        <begin position="5"/>
        <end position="213"/>
    </location>
</feature>
<dbReference type="InterPro" id="IPR003833">
    <property type="entry name" value="CT_C_D"/>
</dbReference>
<dbReference type="InterPro" id="IPR029000">
    <property type="entry name" value="Cyclophilin-like_dom_sf"/>
</dbReference>
<dbReference type="Proteomes" id="UP000027142">
    <property type="component" value="Chromosome"/>
</dbReference>